<protein>
    <submittedName>
        <fullName evidence="2">Ribulose-1,5-bisphosphate carboxylase/oxygenase small subunit</fullName>
    </submittedName>
</protein>
<sequence length="20" mass="2472">MIKSTPFEKPEKIRKLSYYL</sequence>
<keyword evidence="1" id="KW-1185">Reference proteome</keyword>
<proteinExistence type="predicted"/>
<accession>A0A1I7WEV7</accession>
<name>A0A1I7WEV7_HETBA</name>
<dbReference type="WBParaSite" id="Hba_03505">
    <property type="protein sequence ID" value="Hba_03505"/>
    <property type="gene ID" value="Hba_03505"/>
</dbReference>
<dbReference type="Proteomes" id="UP000095283">
    <property type="component" value="Unplaced"/>
</dbReference>
<dbReference type="AlphaFoldDB" id="A0A1I7WEV7"/>
<organism evidence="1 2">
    <name type="scientific">Heterorhabditis bacteriophora</name>
    <name type="common">Entomopathogenic nematode worm</name>
    <dbReference type="NCBI Taxonomy" id="37862"/>
    <lineage>
        <taxon>Eukaryota</taxon>
        <taxon>Metazoa</taxon>
        <taxon>Ecdysozoa</taxon>
        <taxon>Nematoda</taxon>
        <taxon>Chromadorea</taxon>
        <taxon>Rhabditida</taxon>
        <taxon>Rhabditina</taxon>
        <taxon>Rhabditomorpha</taxon>
        <taxon>Strongyloidea</taxon>
        <taxon>Heterorhabditidae</taxon>
        <taxon>Heterorhabditis</taxon>
    </lineage>
</organism>
<evidence type="ECO:0000313" key="1">
    <source>
        <dbReference type="Proteomes" id="UP000095283"/>
    </source>
</evidence>
<reference evidence="2" key="1">
    <citation type="submission" date="2016-11" db="UniProtKB">
        <authorList>
            <consortium name="WormBaseParasite"/>
        </authorList>
    </citation>
    <scope>IDENTIFICATION</scope>
</reference>
<evidence type="ECO:0000313" key="2">
    <source>
        <dbReference type="WBParaSite" id="Hba_03505"/>
    </source>
</evidence>